<organism evidence="6 7">
    <name type="scientific">Actinophytocola xanthii</name>
    <dbReference type="NCBI Taxonomy" id="1912961"/>
    <lineage>
        <taxon>Bacteria</taxon>
        <taxon>Bacillati</taxon>
        <taxon>Actinomycetota</taxon>
        <taxon>Actinomycetes</taxon>
        <taxon>Pseudonocardiales</taxon>
        <taxon>Pseudonocardiaceae</taxon>
    </lineage>
</organism>
<comment type="similarity">
    <text evidence="1">Belongs to the peptidase S33 family.</text>
</comment>
<dbReference type="AlphaFoldDB" id="A0A1Q8CL70"/>
<evidence type="ECO:0000313" key="6">
    <source>
        <dbReference type="EMBL" id="OLF15094.1"/>
    </source>
</evidence>
<sequence>MSERSTRSAGRVATLLLALVTGVTGLIVPAAPAAAAPAGRAPAPIAWGQCAAADLTGVPEAERPQFSCGHYAVPLDHDRPGRGTINIALMRRAANNPDAKIGSLFLNPGGPGGPGYTMPRSGRNIFEPEVLDRFDLIGFDPRGVARSTPLRCFATEEDADEVFGRMHPLPVTPGEESTTLKAYKDYGRFCGRFAGPLLEHMSTKDVARDLDLLRAAVGDRKLSYVGFSYGTLLGATYVNMFPNKARAIILDGNVDPTLRLRDGLEYDRQRTGGFELALNAYLQRCDEDPDCAFGPNARAKFTRLHDHLREAGPVTLPDGTVVTEADVIGSTASVLYNPVQFGPFAEALQEVYEVAFPSTSARRAAPTVDVAALFAEPRRSADIHPDAPYVSDDSYAAVNCSDKPFDIRPSDVPRVADRWERQMPDFGRYLAWNDPAVCPVWPVRDPDPYRGPWNRRTETPVLVFGNYYDPATQYEFSRRMSRQLGNARLVSVDAFGHCILGDSSCTDRIAADYLVDLEVPRPGTVCQPDVQPFPTPVESRN</sequence>
<dbReference type="Proteomes" id="UP000185596">
    <property type="component" value="Unassembled WGS sequence"/>
</dbReference>
<dbReference type="PANTHER" id="PTHR43248:SF29">
    <property type="entry name" value="TRIPEPTIDYL AMINOPEPTIDASE"/>
    <property type="match status" value="1"/>
</dbReference>
<proteinExistence type="inferred from homology"/>
<dbReference type="Pfam" id="PF08386">
    <property type="entry name" value="Abhydrolase_4"/>
    <property type="match status" value="1"/>
</dbReference>
<accession>A0A1Q8CL70</accession>
<evidence type="ECO:0000313" key="7">
    <source>
        <dbReference type="Proteomes" id="UP000185596"/>
    </source>
</evidence>
<feature type="domain" description="AB hydrolase-1" evidence="4">
    <location>
        <begin position="104"/>
        <end position="306"/>
    </location>
</feature>
<dbReference type="Pfam" id="PF00561">
    <property type="entry name" value="Abhydrolase_1"/>
    <property type="match status" value="1"/>
</dbReference>
<evidence type="ECO:0000259" key="4">
    <source>
        <dbReference type="Pfam" id="PF00561"/>
    </source>
</evidence>
<dbReference type="GO" id="GO:0016787">
    <property type="term" value="F:hydrolase activity"/>
    <property type="evidence" value="ECO:0007669"/>
    <property type="project" value="UniProtKB-KW"/>
</dbReference>
<dbReference type="Gene3D" id="3.40.50.1820">
    <property type="entry name" value="alpha/beta hydrolase"/>
    <property type="match status" value="1"/>
</dbReference>
<dbReference type="PANTHER" id="PTHR43248">
    <property type="entry name" value="2-SUCCINYL-6-HYDROXY-2,4-CYCLOHEXADIENE-1-CARBOXYLATE SYNTHASE"/>
    <property type="match status" value="1"/>
</dbReference>
<dbReference type="SUPFAM" id="SSF53474">
    <property type="entry name" value="alpha/beta-Hydrolases"/>
    <property type="match status" value="1"/>
</dbReference>
<dbReference type="STRING" id="1912961.BU204_23805"/>
<gene>
    <name evidence="6" type="ORF">BU204_23805</name>
</gene>
<evidence type="ECO:0000256" key="1">
    <source>
        <dbReference type="ARBA" id="ARBA00010088"/>
    </source>
</evidence>
<dbReference type="InterPro" id="IPR000073">
    <property type="entry name" value="AB_hydrolase_1"/>
</dbReference>
<dbReference type="InterPro" id="IPR029058">
    <property type="entry name" value="AB_hydrolase_fold"/>
</dbReference>
<keyword evidence="3" id="KW-0378">Hydrolase</keyword>
<feature type="domain" description="Peptidase S33 tripeptidyl aminopeptidase-like C-terminal" evidence="5">
    <location>
        <begin position="424"/>
        <end position="526"/>
    </location>
</feature>
<protein>
    <submittedName>
        <fullName evidence="6">Peptidase</fullName>
    </submittedName>
</protein>
<dbReference type="InterPro" id="IPR051601">
    <property type="entry name" value="Serine_prot/Carboxylest_S33"/>
</dbReference>
<keyword evidence="7" id="KW-1185">Reference proteome</keyword>
<evidence type="ECO:0000256" key="3">
    <source>
        <dbReference type="ARBA" id="ARBA00022801"/>
    </source>
</evidence>
<keyword evidence="2" id="KW-0732">Signal</keyword>
<comment type="caution">
    <text evidence="6">The sequence shown here is derived from an EMBL/GenBank/DDBJ whole genome shotgun (WGS) entry which is preliminary data.</text>
</comment>
<evidence type="ECO:0000256" key="2">
    <source>
        <dbReference type="ARBA" id="ARBA00022729"/>
    </source>
</evidence>
<reference evidence="6 7" key="1">
    <citation type="submission" date="2016-12" db="EMBL/GenBank/DDBJ databases">
        <title>The draft genome sequence of Actinophytocola sp. 11-183.</title>
        <authorList>
            <person name="Wang W."/>
            <person name="Yuan L."/>
        </authorList>
    </citation>
    <scope>NUCLEOTIDE SEQUENCE [LARGE SCALE GENOMIC DNA]</scope>
    <source>
        <strain evidence="6 7">11-183</strain>
    </source>
</reference>
<name>A0A1Q8CL70_9PSEU</name>
<evidence type="ECO:0000259" key="5">
    <source>
        <dbReference type="Pfam" id="PF08386"/>
    </source>
</evidence>
<dbReference type="InterPro" id="IPR013595">
    <property type="entry name" value="Pept_S33_TAP-like_C"/>
</dbReference>
<dbReference type="EMBL" id="MSIE01000045">
    <property type="protein sequence ID" value="OLF15094.1"/>
    <property type="molecule type" value="Genomic_DNA"/>
</dbReference>